<dbReference type="PANTHER" id="PTHR36113:SF3">
    <property type="entry name" value="SLL5075 PROTEIN"/>
    <property type="match status" value="1"/>
</dbReference>
<name>A0A381S265_9ZZZZ</name>
<feature type="domain" description="VOC" evidence="2">
    <location>
        <begin position="9"/>
        <end position="123"/>
    </location>
</feature>
<evidence type="ECO:0000256" key="1">
    <source>
        <dbReference type="SAM" id="MobiDB-lite"/>
    </source>
</evidence>
<dbReference type="AlphaFoldDB" id="A0A381S265"/>
<dbReference type="InterPro" id="IPR051332">
    <property type="entry name" value="Fosfomycin_Res_Enzymes"/>
</dbReference>
<dbReference type="PROSITE" id="PS51819">
    <property type="entry name" value="VOC"/>
    <property type="match status" value="2"/>
</dbReference>
<feature type="domain" description="VOC" evidence="2">
    <location>
        <begin position="138"/>
        <end position="251"/>
    </location>
</feature>
<reference evidence="3" key="1">
    <citation type="submission" date="2018-05" db="EMBL/GenBank/DDBJ databases">
        <authorList>
            <person name="Lanie J.A."/>
            <person name="Ng W.-L."/>
            <person name="Kazmierczak K.M."/>
            <person name="Andrzejewski T.M."/>
            <person name="Davidsen T.M."/>
            <person name="Wayne K.J."/>
            <person name="Tettelin H."/>
            <person name="Glass J.I."/>
            <person name="Rusch D."/>
            <person name="Podicherti R."/>
            <person name="Tsui H.-C.T."/>
            <person name="Winkler M.E."/>
        </authorList>
    </citation>
    <scope>NUCLEOTIDE SEQUENCE</scope>
</reference>
<evidence type="ECO:0000259" key="2">
    <source>
        <dbReference type="PROSITE" id="PS51819"/>
    </source>
</evidence>
<gene>
    <name evidence="3" type="ORF">METZ01_LOCUS50305</name>
</gene>
<accession>A0A381S265</accession>
<dbReference type="SUPFAM" id="SSF54593">
    <property type="entry name" value="Glyoxalase/Bleomycin resistance protein/Dihydroxybiphenyl dioxygenase"/>
    <property type="match status" value="1"/>
</dbReference>
<sequence length="307" mass="34589">MTNFSLIDGLRGIVMRGPNLTESCSFFENLWGLTLSHSENDEVFFRGNGSEPIAYGLINHPVFGIEYIHFSTKDRSSMNALFKQLVKQNCTIISKPGEFNDFAGGYGFEILDPDNRRLRFRTDALKLTNNKKWGYPDKVSHVVLNTPDMELLQDFFTSVLGFRVSDYSGDQMVFLRCNNEHHTIALSRSNHPSVNHVAFDLSSIDEFMHSIGRMKQAGHNVSWGPGRHGPGNNPFAYFVSPPGFVVEFTTELQIINEKKHQPKVWSRNDPASMDLWMTAGPPSTAQRTAMQGRPDPGFPNQINSKGK</sequence>
<dbReference type="InterPro" id="IPR029068">
    <property type="entry name" value="Glyas_Bleomycin-R_OHBP_Dase"/>
</dbReference>
<protein>
    <recommendedName>
        <fullName evidence="2">VOC domain-containing protein</fullName>
    </recommendedName>
</protein>
<feature type="region of interest" description="Disordered" evidence="1">
    <location>
        <begin position="280"/>
        <end position="307"/>
    </location>
</feature>
<organism evidence="3">
    <name type="scientific">marine metagenome</name>
    <dbReference type="NCBI Taxonomy" id="408172"/>
    <lineage>
        <taxon>unclassified sequences</taxon>
        <taxon>metagenomes</taxon>
        <taxon>ecological metagenomes</taxon>
    </lineage>
</organism>
<dbReference type="Gene3D" id="3.10.180.10">
    <property type="entry name" value="2,3-Dihydroxybiphenyl 1,2-Dioxygenase, domain 1"/>
    <property type="match status" value="2"/>
</dbReference>
<dbReference type="PANTHER" id="PTHR36113">
    <property type="entry name" value="LYASE, PUTATIVE-RELATED-RELATED"/>
    <property type="match status" value="1"/>
</dbReference>
<dbReference type="InterPro" id="IPR037523">
    <property type="entry name" value="VOC_core"/>
</dbReference>
<dbReference type="Pfam" id="PF00903">
    <property type="entry name" value="Glyoxalase"/>
    <property type="match status" value="1"/>
</dbReference>
<dbReference type="InterPro" id="IPR004360">
    <property type="entry name" value="Glyas_Fos-R_dOase_dom"/>
</dbReference>
<dbReference type="EMBL" id="UINC01002511">
    <property type="protein sequence ID" value="SUZ97451.1"/>
    <property type="molecule type" value="Genomic_DNA"/>
</dbReference>
<evidence type="ECO:0000313" key="3">
    <source>
        <dbReference type="EMBL" id="SUZ97451.1"/>
    </source>
</evidence>
<proteinExistence type="predicted"/>